<keyword evidence="7" id="KW-0560">Oxidoreductase</keyword>
<dbReference type="EC" id="1.-.-.-" evidence="7"/>
<evidence type="ECO:0000313" key="7">
    <source>
        <dbReference type="EMBL" id="MFC4349157.1"/>
    </source>
</evidence>
<comment type="caution">
    <text evidence="7">The sequence shown here is derived from an EMBL/GenBank/DDBJ whole genome shotgun (WGS) entry which is preliminary data.</text>
</comment>
<dbReference type="Pfam" id="PF04116">
    <property type="entry name" value="FA_hydroxylase"/>
    <property type="match status" value="1"/>
</dbReference>
<evidence type="ECO:0000256" key="2">
    <source>
        <dbReference type="ARBA" id="ARBA00022692"/>
    </source>
</evidence>
<keyword evidence="4 5" id="KW-0472">Membrane</keyword>
<feature type="transmembrane region" description="Helical" evidence="5">
    <location>
        <begin position="43"/>
        <end position="65"/>
    </location>
</feature>
<dbReference type="GO" id="GO:0016491">
    <property type="term" value="F:oxidoreductase activity"/>
    <property type="evidence" value="ECO:0007669"/>
    <property type="project" value="UniProtKB-KW"/>
</dbReference>
<evidence type="ECO:0000256" key="4">
    <source>
        <dbReference type="ARBA" id="ARBA00023136"/>
    </source>
</evidence>
<evidence type="ECO:0000259" key="6">
    <source>
        <dbReference type="Pfam" id="PF04116"/>
    </source>
</evidence>
<comment type="subcellular location">
    <subcellularLocation>
        <location evidence="1">Membrane</location>
    </subcellularLocation>
</comment>
<evidence type="ECO:0000313" key="8">
    <source>
        <dbReference type="Proteomes" id="UP001595776"/>
    </source>
</evidence>
<dbReference type="InterPro" id="IPR006694">
    <property type="entry name" value="Fatty_acid_hydroxylase"/>
</dbReference>
<gene>
    <name evidence="7" type="ORF">ACFO5Q_14980</name>
</gene>
<dbReference type="InterPro" id="IPR050307">
    <property type="entry name" value="Sterol_Desaturase_Related"/>
</dbReference>
<keyword evidence="8" id="KW-1185">Reference proteome</keyword>
<dbReference type="PANTHER" id="PTHR11863">
    <property type="entry name" value="STEROL DESATURASE"/>
    <property type="match status" value="1"/>
</dbReference>
<sequence>MPYGLILFAIFFAFAAAEALRSTFFSHANEKPEDKWVEIIGSIFLLAATQPAVLMASTYVSGWIAPDAAGALADAPIYAGVALFLVFDDLMQYWWHRASHTFPWLYGLHRSHHNAEYMSIRIVYRNNILYYAFMPSLWFAGALIYLGLGHIYAVYIIFKLLVIYGAHSNVCWDKKLYAIKWLSPLMWVVERTISTPSTHFSHHGKYSADPATNYKGNFGNLLFFWDVLFGTAKITRSYPREYGVENLTPMSAGAQLLWPLVRDETTPFEETAPTAPTPAE</sequence>
<feature type="domain" description="Fatty acid hydroxylase" evidence="6">
    <location>
        <begin position="82"/>
        <end position="231"/>
    </location>
</feature>
<dbReference type="EMBL" id="JBHSCR010000014">
    <property type="protein sequence ID" value="MFC4349157.1"/>
    <property type="molecule type" value="Genomic_DNA"/>
</dbReference>
<proteinExistence type="predicted"/>
<evidence type="ECO:0000256" key="1">
    <source>
        <dbReference type="ARBA" id="ARBA00004370"/>
    </source>
</evidence>
<name>A0ABV8UD35_9PROT</name>
<keyword evidence="2 5" id="KW-0812">Transmembrane</keyword>
<organism evidence="7 8">
    <name type="scientific">Kordiimonas lipolytica</name>
    <dbReference type="NCBI Taxonomy" id="1662421"/>
    <lineage>
        <taxon>Bacteria</taxon>
        <taxon>Pseudomonadati</taxon>
        <taxon>Pseudomonadota</taxon>
        <taxon>Alphaproteobacteria</taxon>
        <taxon>Kordiimonadales</taxon>
        <taxon>Kordiimonadaceae</taxon>
        <taxon>Kordiimonas</taxon>
    </lineage>
</organism>
<keyword evidence="3 5" id="KW-1133">Transmembrane helix</keyword>
<dbReference type="RefSeq" id="WP_068144019.1">
    <property type="nucleotide sequence ID" value="NZ_JBHSCR010000014.1"/>
</dbReference>
<accession>A0ABV8UD35</accession>
<evidence type="ECO:0000256" key="3">
    <source>
        <dbReference type="ARBA" id="ARBA00022989"/>
    </source>
</evidence>
<protein>
    <submittedName>
        <fullName evidence="7">Sterol desaturase family protein</fullName>
        <ecNumber evidence="7">1.-.-.-</ecNumber>
    </submittedName>
</protein>
<dbReference type="Proteomes" id="UP001595776">
    <property type="component" value="Unassembled WGS sequence"/>
</dbReference>
<evidence type="ECO:0000256" key="5">
    <source>
        <dbReference type="SAM" id="Phobius"/>
    </source>
</evidence>
<reference evidence="8" key="1">
    <citation type="journal article" date="2019" name="Int. J. Syst. Evol. Microbiol.">
        <title>The Global Catalogue of Microorganisms (GCM) 10K type strain sequencing project: providing services to taxonomists for standard genome sequencing and annotation.</title>
        <authorList>
            <consortium name="The Broad Institute Genomics Platform"/>
            <consortium name="The Broad Institute Genome Sequencing Center for Infectious Disease"/>
            <person name="Wu L."/>
            <person name="Ma J."/>
        </authorList>
    </citation>
    <scope>NUCLEOTIDE SEQUENCE [LARGE SCALE GENOMIC DNA]</scope>
    <source>
        <strain evidence="8">CGMCC 1.15304</strain>
    </source>
</reference>